<evidence type="ECO:0000256" key="2">
    <source>
        <dbReference type="ARBA" id="ARBA00013064"/>
    </source>
</evidence>
<evidence type="ECO:0000259" key="6">
    <source>
        <dbReference type="SMART" id="SM00226"/>
    </source>
</evidence>
<dbReference type="InterPro" id="IPR050438">
    <property type="entry name" value="LMW_PTPase"/>
</dbReference>
<comment type="caution">
    <text evidence="7">The sequence shown here is derived from an EMBL/GenBank/DDBJ whole genome shotgun (WGS) entry which is preliminary data.</text>
</comment>
<accession>A0A081CXP3</accession>
<organism evidence="7 8">
    <name type="scientific">Agrobacterium rubi TR3 = NBRC 13261</name>
    <dbReference type="NCBI Taxonomy" id="1368415"/>
    <lineage>
        <taxon>Bacteria</taxon>
        <taxon>Pseudomonadati</taxon>
        <taxon>Pseudomonadota</taxon>
        <taxon>Alphaproteobacteria</taxon>
        <taxon>Hyphomicrobiales</taxon>
        <taxon>Rhizobiaceae</taxon>
        <taxon>Rhizobium/Agrobacterium group</taxon>
        <taxon>Agrobacterium</taxon>
    </lineage>
</organism>
<dbReference type="FunFam" id="3.40.50.2300:FF:000113">
    <property type="entry name" value="Low molecular weight protein-tyrosine-phosphatase"/>
    <property type="match status" value="1"/>
</dbReference>
<dbReference type="PANTHER" id="PTHR11717">
    <property type="entry name" value="LOW MOLECULAR WEIGHT PROTEIN TYROSINE PHOSPHATASE"/>
    <property type="match status" value="1"/>
</dbReference>
<comment type="similarity">
    <text evidence="1">Belongs to the low molecular weight phosphotyrosine protein phosphatase family.</text>
</comment>
<evidence type="ECO:0000256" key="5">
    <source>
        <dbReference type="PIRSR" id="PIRSR617867-1"/>
    </source>
</evidence>
<dbReference type="OrthoDB" id="9784339at2"/>
<gene>
    <name evidence="7" type="ORF">RRU01S_17_00390</name>
</gene>
<dbReference type="EMBL" id="BBJU01000017">
    <property type="protein sequence ID" value="GAK71439.1"/>
    <property type="molecule type" value="Genomic_DNA"/>
</dbReference>
<dbReference type="SUPFAM" id="SSF52788">
    <property type="entry name" value="Phosphotyrosine protein phosphatases I"/>
    <property type="match status" value="1"/>
</dbReference>
<dbReference type="InterPro" id="IPR036196">
    <property type="entry name" value="Ptyr_pPase_sf"/>
</dbReference>
<evidence type="ECO:0000256" key="4">
    <source>
        <dbReference type="ARBA" id="ARBA00022912"/>
    </source>
</evidence>
<protein>
    <recommendedName>
        <fullName evidence="2">protein-tyrosine-phosphatase</fullName>
        <ecNumber evidence="2">3.1.3.48</ecNumber>
    </recommendedName>
</protein>
<keyword evidence="3" id="KW-0378">Hydrolase</keyword>
<dbReference type="Gene3D" id="3.40.50.2300">
    <property type="match status" value="1"/>
</dbReference>
<dbReference type="AlphaFoldDB" id="A0A081CXP3"/>
<name>A0A081CXP3_9HYPH</name>
<feature type="active site" description="Nucleophile" evidence="5">
    <location>
        <position position="10"/>
    </location>
</feature>
<dbReference type="PANTHER" id="PTHR11717:SF7">
    <property type="entry name" value="LOW MOLECULAR WEIGHT PHOSPHOTYROSINE PROTEIN PHOSPHATASE"/>
    <property type="match status" value="1"/>
</dbReference>
<keyword evidence="4" id="KW-0904">Protein phosphatase</keyword>
<proteinExistence type="inferred from homology"/>
<dbReference type="Proteomes" id="UP000028701">
    <property type="component" value="Unassembled WGS sequence"/>
</dbReference>
<dbReference type="eggNOG" id="COG0394">
    <property type="taxonomic scope" value="Bacteria"/>
</dbReference>
<evidence type="ECO:0000256" key="3">
    <source>
        <dbReference type="ARBA" id="ARBA00022801"/>
    </source>
</evidence>
<evidence type="ECO:0000313" key="8">
    <source>
        <dbReference type="Proteomes" id="UP000028701"/>
    </source>
</evidence>
<dbReference type="Pfam" id="PF01451">
    <property type="entry name" value="LMWPc"/>
    <property type="match status" value="1"/>
</dbReference>
<dbReference type="PRINTS" id="PR00719">
    <property type="entry name" value="LMWPTPASE"/>
</dbReference>
<dbReference type="InterPro" id="IPR023485">
    <property type="entry name" value="Ptyr_pPase"/>
</dbReference>
<dbReference type="CDD" id="cd16343">
    <property type="entry name" value="LMWPTP"/>
    <property type="match status" value="1"/>
</dbReference>
<dbReference type="GO" id="GO:0004725">
    <property type="term" value="F:protein tyrosine phosphatase activity"/>
    <property type="evidence" value="ECO:0007669"/>
    <property type="project" value="UniProtKB-EC"/>
</dbReference>
<dbReference type="RefSeq" id="WP_081880089.1">
    <property type="nucleotide sequence ID" value="NZ_BBJU01000017.1"/>
</dbReference>
<dbReference type="EC" id="3.1.3.48" evidence="2"/>
<feature type="domain" description="Phosphotyrosine protein phosphatase I" evidence="6">
    <location>
        <begin position="4"/>
        <end position="152"/>
    </location>
</feature>
<evidence type="ECO:0000256" key="1">
    <source>
        <dbReference type="ARBA" id="ARBA00011063"/>
    </source>
</evidence>
<evidence type="ECO:0000313" key="7">
    <source>
        <dbReference type="EMBL" id="GAK71439.1"/>
    </source>
</evidence>
<sequence>MKRTAVLFVCMGNICRSPLAEGIFAHLVEKQDIAHQFVIDSAGTGAWHAGNAPDERSIAIANRHGIDIASQKARQVRPADFEDFDIILAMDNDNLARLRAICPRQHTGKLHLFSNYAMGQTSNVPDPYYGGEDGFQTVYTMLFSGCMSLIGKLETGHAS</sequence>
<feature type="active site" description="Proton donor" evidence="5">
    <location>
        <position position="126"/>
    </location>
</feature>
<reference evidence="7 8" key="1">
    <citation type="submission" date="2014-08" db="EMBL/GenBank/DDBJ databases">
        <title>Whole genome shotgun sequence of Rhizobium rubi NBRC 13261.</title>
        <authorList>
            <person name="Katano-Makiyama Y."/>
            <person name="Hosoyama A."/>
            <person name="Hashimoto M."/>
            <person name="Hosoyama Y."/>
            <person name="Noguchi M."/>
            <person name="Tsuchikane K."/>
            <person name="Uohara A."/>
            <person name="Ohji S."/>
            <person name="Ichikawa N."/>
            <person name="Kimura A."/>
            <person name="Yamazoe A."/>
            <person name="Fujita N."/>
        </authorList>
    </citation>
    <scope>NUCLEOTIDE SEQUENCE [LARGE SCALE GENOMIC DNA]</scope>
    <source>
        <strain evidence="7 8">NBRC 13261</strain>
    </source>
</reference>
<dbReference type="InterPro" id="IPR017867">
    <property type="entry name" value="Tyr_phospatase_low_mol_wt"/>
</dbReference>
<dbReference type="SMART" id="SM00226">
    <property type="entry name" value="LMWPc"/>
    <property type="match status" value="1"/>
</dbReference>
<feature type="active site" evidence="5">
    <location>
        <position position="16"/>
    </location>
</feature>